<gene>
    <name evidence="1" type="ORF">PsorP6_001999</name>
</gene>
<dbReference type="EMBL" id="CM047580">
    <property type="protein sequence ID" value="KAI9922951.1"/>
    <property type="molecule type" value="Genomic_DNA"/>
</dbReference>
<dbReference type="Proteomes" id="UP001163321">
    <property type="component" value="Chromosome 1"/>
</dbReference>
<accession>A0ACC0WY94</accession>
<keyword evidence="2" id="KW-1185">Reference proteome</keyword>
<sequence length="74" mass="7727">MIAARVRFVVRNVIDGPPSKLKTPSSSQPCSSSPMSSRFGSADSVVLPVPESPKKMAVSPALPILADACMVMTP</sequence>
<reference evidence="1 2" key="1">
    <citation type="journal article" date="2022" name="bioRxiv">
        <title>The genome of the oomycete Peronosclerospora sorghi, a cosmopolitan pathogen of maize and sorghum, is inflated with dispersed pseudogenes.</title>
        <authorList>
            <person name="Fletcher K."/>
            <person name="Martin F."/>
            <person name="Isakeit T."/>
            <person name="Cavanaugh K."/>
            <person name="Magill C."/>
            <person name="Michelmore R."/>
        </authorList>
    </citation>
    <scope>NUCLEOTIDE SEQUENCE [LARGE SCALE GENOMIC DNA]</scope>
    <source>
        <strain evidence="1">P6</strain>
    </source>
</reference>
<protein>
    <submittedName>
        <fullName evidence="1">Uncharacterized protein</fullName>
    </submittedName>
</protein>
<organism evidence="1 2">
    <name type="scientific">Peronosclerospora sorghi</name>
    <dbReference type="NCBI Taxonomy" id="230839"/>
    <lineage>
        <taxon>Eukaryota</taxon>
        <taxon>Sar</taxon>
        <taxon>Stramenopiles</taxon>
        <taxon>Oomycota</taxon>
        <taxon>Peronosporomycetes</taxon>
        <taxon>Peronosporales</taxon>
        <taxon>Peronosporaceae</taxon>
        <taxon>Peronosclerospora</taxon>
    </lineage>
</organism>
<proteinExistence type="predicted"/>
<evidence type="ECO:0000313" key="2">
    <source>
        <dbReference type="Proteomes" id="UP001163321"/>
    </source>
</evidence>
<name>A0ACC0WY94_9STRA</name>
<evidence type="ECO:0000313" key="1">
    <source>
        <dbReference type="EMBL" id="KAI9922951.1"/>
    </source>
</evidence>
<comment type="caution">
    <text evidence="1">The sequence shown here is derived from an EMBL/GenBank/DDBJ whole genome shotgun (WGS) entry which is preliminary data.</text>
</comment>